<dbReference type="AlphaFoldDB" id="A0A1S6R6I8"/>
<dbReference type="SUPFAM" id="SSF53756">
    <property type="entry name" value="UDP-Glycosyltransferase/glycogen phosphorylase"/>
    <property type="match status" value="1"/>
</dbReference>
<reference evidence="3" key="1">
    <citation type="submission" date="2016-10" db="EMBL/GenBank/DDBJ databases">
        <authorList>
            <person name="de Groot N.N."/>
        </authorList>
    </citation>
    <scope>NUCLEOTIDE SEQUENCE</scope>
    <source>
        <strain evidence="3">RN12</strain>
    </source>
</reference>
<feature type="domain" description="Glycosyltransferase subfamily 4-like N-terminal" evidence="2">
    <location>
        <begin position="91"/>
        <end position="204"/>
    </location>
</feature>
<evidence type="ECO:0000313" key="3">
    <source>
        <dbReference type="EMBL" id="AQW45591.1"/>
    </source>
</evidence>
<keyword evidence="3" id="KW-0808">Transferase</keyword>
<protein>
    <submittedName>
        <fullName evidence="3">Glycosyltransferase</fullName>
    </submittedName>
</protein>
<dbReference type="InterPro" id="IPR050194">
    <property type="entry name" value="Glycosyltransferase_grp1"/>
</dbReference>
<accession>A0A1S6R6I8</accession>
<dbReference type="GO" id="GO:0016757">
    <property type="term" value="F:glycosyltransferase activity"/>
    <property type="evidence" value="ECO:0007669"/>
    <property type="project" value="InterPro"/>
</dbReference>
<evidence type="ECO:0000259" key="1">
    <source>
        <dbReference type="Pfam" id="PF00534"/>
    </source>
</evidence>
<dbReference type="PANTHER" id="PTHR45947:SF15">
    <property type="entry name" value="TEICHURONIC ACID BIOSYNTHESIS GLYCOSYLTRANSFERASE TUAC-RELATED"/>
    <property type="match status" value="1"/>
</dbReference>
<dbReference type="InterPro" id="IPR028098">
    <property type="entry name" value="Glyco_trans_4-like_N"/>
</dbReference>
<dbReference type="Pfam" id="PF13439">
    <property type="entry name" value="Glyco_transf_4"/>
    <property type="match status" value="1"/>
</dbReference>
<dbReference type="Pfam" id="PF00534">
    <property type="entry name" value="Glycos_transf_1"/>
    <property type="match status" value="1"/>
</dbReference>
<evidence type="ECO:0000259" key="2">
    <source>
        <dbReference type="Pfam" id="PF13439"/>
    </source>
</evidence>
<dbReference type="RefSeq" id="WP_310740144.1">
    <property type="nucleotide sequence ID" value="NZ_CP097636.1"/>
</dbReference>
<dbReference type="PANTHER" id="PTHR45947">
    <property type="entry name" value="SULFOQUINOVOSYL TRANSFERASE SQD2"/>
    <property type="match status" value="1"/>
</dbReference>
<dbReference type="CDD" id="cd03798">
    <property type="entry name" value="GT4_WlbH-like"/>
    <property type="match status" value="1"/>
</dbReference>
<sequence>MKPLKILTFSTLFPSSVRPSHGIFVETRLRELLKSAQVEARVVAPVPWFPSTGARWGEYARFAATPRREQRNGLEVLHPRYLLAPKIGMTAAPLTLALGARAAVQQLVDEGFDFDLIDAHYYYPDGVAAALLARHFRKPLVITARGTDLNLIPQYPLPRRMIQWAARQADASIGVCAALMHVLGDLGIERARLHVMRNGVDLQRFRPLPQAQMRAELGIDGAPLLLSVGHLIERKGHHVAIDALAALRSTHPGARLVIAGEGQEHERLLQRARERGVADQVRLVGSVPNTELLRWYSAADALMLASSREGWANVLLEAMACGTPVVATCIWGTPEVVTDDAVGRLVAERSGAAFADATRALLAAAPDRLAVRRYAEGFSWDATSQAQVRLFQSLAGAQAGVLRHV</sequence>
<name>A0A1S6R6I8_AQUTE</name>
<dbReference type="InterPro" id="IPR001296">
    <property type="entry name" value="Glyco_trans_1"/>
</dbReference>
<dbReference type="EMBL" id="KY053276">
    <property type="protein sequence ID" value="AQW45591.1"/>
    <property type="molecule type" value="Genomic_DNA"/>
</dbReference>
<feature type="domain" description="Glycosyl transferase family 1" evidence="1">
    <location>
        <begin position="212"/>
        <end position="376"/>
    </location>
</feature>
<dbReference type="Gene3D" id="3.40.50.2000">
    <property type="entry name" value="Glycogen Phosphorylase B"/>
    <property type="match status" value="2"/>
</dbReference>
<organism evidence="3">
    <name type="scientific">Aquincola tertiaricarbonis</name>
    <dbReference type="NCBI Taxonomy" id="391953"/>
    <lineage>
        <taxon>Bacteria</taxon>
        <taxon>Pseudomonadati</taxon>
        <taxon>Pseudomonadota</taxon>
        <taxon>Betaproteobacteria</taxon>
        <taxon>Burkholderiales</taxon>
        <taxon>Sphaerotilaceae</taxon>
        <taxon>Aquincola</taxon>
    </lineage>
</organism>
<proteinExistence type="predicted"/>